<dbReference type="GO" id="GO:0017004">
    <property type="term" value="P:cytochrome complex assembly"/>
    <property type="evidence" value="ECO:0007669"/>
    <property type="project" value="UniProtKB-KW"/>
</dbReference>
<dbReference type="PROSITE" id="PS51352">
    <property type="entry name" value="THIOREDOXIN_2"/>
    <property type="match status" value="1"/>
</dbReference>
<feature type="transmembrane region" description="Helical" evidence="8">
    <location>
        <begin position="411"/>
        <end position="428"/>
    </location>
</feature>
<organism evidence="11 12">
    <name type="scientific">Marinospirillum celere</name>
    <dbReference type="NCBI Taxonomy" id="1122252"/>
    <lineage>
        <taxon>Bacteria</taxon>
        <taxon>Pseudomonadati</taxon>
        <taxon>Pseudomonadota</taxon>
        <taxon>Gammaproteobacteria</taxon>
        <taxon>Oceanospirillales</taxon>
        <taxon>Oceanospirillaceae</taxon>
        <taxon>Marinospirillum</taxon>
    </lineage>
</organism>
<evidence type="ECO:0000313" key="12">
    <source>
        <dbReference type="Proteomes" id="UP000199058"/>
    </source>
</evidence>
<keyword evidence="4" id="KW-0201">Cytochrome c-type biogenesis</keyword>
<feature type="region of interest" description="Disordered" evidence="7">
    <location>
        <begin position="180"/>
        <end position="199"/>
    </location>
</feature>
<feature type="compositionally biased region" description="Low complexity" evidence="7">
    <location>
        <begin position="183"/>
        <end position="199"/>
    </location>
</feature>
<dbReference type="Proteomes" id="UP000199058">
    <property type="component" value="Unassembled WGS sequence"/>
</dbReference>
<evidence type="ECO:0000313" key="11">
    <source>
        <dbReference type="EMBL" id="SFB81333.1"/>
    </source>
</evidence>
<protein>
    <submittedName>
        <fullName evidence="11">Thiol:disulfide interchange protein DsbD</fullName>
    </submittedName>
</protein>
<dbReference type="PANTHER" id="PTHR32234">
    <property type="entry name" value="THIOL:DISULFIDE INTERCHANGE PROTEIN DSBD"/>
    <property type="match status" value="1"/>
</dbReference>
<dbReference type="OrthoDB" id="9811036at2"/>
<feature type="transmembrane region" description="Helical" evidence="8">
    <location>
        <begin position="336"/>
        <end position="369"/>
    </location>
</feature>
<dbReference type="PANTHER" id="PTHR32234:SF0">
    <property type="entry name" value="THIOL:DISULFIDE INTERCHANGE PROTEIN DSBD"/>
    <property type="match status" value="1"/>
</dbReference>
<dbReference type="SUPFAM" id="SSF74863">
    <property type="entry name" value="Thiol:disulfide interchange protein DsbD, N-terminal domain (DsbD-alpha)"/>
    <property type="match status" value="1"/>
</dbReference>
<dbReference type="GO" id="GO:0045454">
    <property type="term" value="P:cell redox homeostasis"/>
    <property type="evidence" value="ECO:0007669"/>
    <property type="project" value="TreeGrafter"/>
</dbReference>
<keyword evidence="2" id="KW-1003">Cell membrane</keyword>
<dbReference type="Pfam" id="PF02683">
    <property type="entry name" value="DsbD_TM"/>
    <property type="match status" value="1"/>
</dbReference>
<dbReference type="RefSeq" id="WP_091958087.1">
    <property type="nucleotide sequence ID" value="NZ_FOLH01000001.1"/>
</dbReference>
<evidence type="ECO:0000256" key="2">
    <source>
        <dbReference type="ARBA" id="ARBA00022475"/>
    </source>
</evidence>
<dbReference type="InterPro" id="IPR036929">
    <property type="entry name" value="DsbDN_sf"/>
</dbReference>
<dbReference type="InterPro" id="IPR036249">
    <property type="entry name" value="Thioredoxin-like_sf"/>
</dbReference>
<evidence type="ECO:0000256" key="9">
    <source>
        <dbReference type="SAM" id="SignalP"/>
    </source>
</evidence>
<evidence type="ECO:0000256" key="6">
    <source>
        <dbReference type="ARBA" id="ARBA00023136"/>
    </source>
</evidence>
<evidence type="ECO:0000259" key="10">
    <source>
        <dbReference type="PROSITE" id="PS51352"/>
    </source>
</evidence>
<dbReference type="Gene3D" id="2.60.40.1250">
    <property type="entry name" value="Thiol:disulfide interchange protein DsbD, N-terminal domain"/>
    <property type="match status" value="1"/>
</dbReference>
<dbReference type="Pfam" id="PF00085">
    <property type="entry name" value="Thioredoxin"/>
    <property type="match status" value="1"/>
</dbReference>
<feature type="transmembrane region" description="Helical" evidence="8">
    <location>
        <begin position="211"/>
        <end position="242"/>
    </location>
</feature>
<evidence type="ECO:0000256" key="4">
    <source>
        <dbReference type="ARBA" id="ARBA00022748"/>
    </source>
</evidence>
<accession>A0A1I1E8Q5</accession>
<evidence type="ECO:0000256" key="5">
    <source>
        <dbReference type="ARBA" id="ARBA00022989"/>
    </source>
</evidence>
<dbReference type="InterPro" id="IPR013766">
    <property type="entry name" value="Thioredoxin_domain"/>
</dbReference>
<evidence type="ECO:0000256" key="8">
    <source>
        <dbReference type="SAM" id="Phobius"/>
    </source>
</evidence>
<gene>
    <name evidence="11" type="ORF">SAMN05660443_0287</name>
</gene>
<proteinExistence type="predicted"/>
<feature type="domain" description="Thioredoxin" evidence="10">
    <location>
        <begin position="485"/>
        <end position="624"/>
    </location>
</feature>
<feature type="transmembrane region" description="Helical" evidence="8">
    <location>
        <begin position="262"/>
        <end position="283"/>
    </location>
</feature>
<feature type="transmembrane region" description="Helical" evidence="8">
    <location>
        <begin position="295"/>
        <end position="315"/>
    </location>
</feature>
<keyword evidence="9" id="KW-0732">Signal</keyword>
<evidence type="ECO:0000256" key="3">
    <source>
        <dbReference type="ARBA" id="ARBA00022692"/>
    </source>
</evidence>
<dbReference type="GO" id="GO:0005886">
    <property type="term" value="C:plasma membrane"/>
    <property type="evidence" value="ECO:0007669"/>
    <property type="project" value="UniProtKB-SubCell"/>
</dbReference>
<dbReference type="GO" id="GO:0015035">
    <property type="term" value="F:protein-disulfide reductase activity"/>
    <property type="evidence" value="ECO:0007669"/>
    <property type="project" value="TreeGrafter"/>
</dbReference>
<feature type="signal peptide" evidence="9">
    <location>
        <begin position="1"/>
        <end position="30"/>
    </location>
</feature>
<dbReference type="EMBL" id="FOLH01000001">
    <property type="protein sequence ID" value="SFB81333.1"/>
    <property type="molecule type" value="Genomic_DNA"/>
</dbReference>
<feature type="transmembrane region" description="Helical" evidence="8">
    <location>
        <begin position="434"/>
        <end position="457"/>
    </location>
</feature>
<comment type="subcellular location">
    <subcellularLocation>
        <location evidence="1">Cell membrane</location>
        <topology evidence="1">Multi-pass membrane protein</topology>
    </subcellularLocation>
</comment>
<dbReference type="AlphaFoldDB" id="A0A1I1E8Q5"/>
<keyword evidence="6 8" id="KW-0472">Membrane</keyword>
<dbReference type="STRING" id="1122252.SAMN05660443_0287"/>
<evidence type="ECO:0000256" key="7">
    <source>
        <dbReference type="SAM" id="MobiDB-lite"/>
    </source>
</evidence>
<reference evidence="11 12" key="1">
    <citation type="submission" date="2016-10" db="EMBL/GenBank/DDBJ databases">
        <authorList>
            <person name="de Groot N.N."/>
        </authorList>
    </citation>
    <scope>NUCLEOTIDE SEQUENCE [LARGE SCALE GENOMIC DNA]</scope>
    <source>
        <strain evidence="11 12">DSM 18438</strain>
    </source>
</reference>
<dbReference type="InterPro" id="IPR003834">
    <property type="entry name" value="Cyt_c_assmbl_TM_dom"/>
</dbReference>
<dbReference type="SUPFAM" id="SSF52833">
    <property type="entry name" value="Thioredoxin-like"/>
    <property type="match status" value="1"/>
</dbReference>
<dbReference type="InterPro" id="IPR028250">
    <property type="entry name" value="DsbDN"/>
</dbReference>
<keyword evidence="3 8" id="KW-0812">Transmembrane</keyword>
<sequence length="627" mass="68439">MTFRATALRTFLFLLSLTLLSLLLISSSQAGSLFEKGTSRFNSWFSDSSQQSEFLRPEQAFKPEAWIEGSQLFVRWDIEPGYYLYHKQLEILLDNEQGLQLTDLLFSPTITNEDEFFGITEVYYDQALIAGTLSGEAAGETLNLTLRYQGCADAGLCYPPERAQVQVKLSDLDTSAPAQALEAPSSGSSQAAPPTTSSGQLTQVLSSGQTWLILGLFFVAGLGLTFTPCVLPMLPILSAIILGKGDNPQVGSRMRGFLLSSAYVLGMAVTYALLGALMGLFGAGLNLQAALQSPWLLIPFAILFVGLALAMFGVWEFRMPLWLENRLQALQQPKGGTLVGVAGMGALSTLVVSPCMTAPLAGALVFIAATEDALTGAWALFAMALGMGLPLMIAATFGAKWLPRAGVWMNQVKAFFGLLLLVVAVWLIERLLPAATVLAVWGLLALGTGIFIGGLNFRVAGNWQKLRLTLGLALIIYGGSLLIGALAGNTNPLQPLANLGQTEAYQELEAPPKITELKELQELIENAEQPVMVDLYADWCISCKVMESRIFPRSEIQQELQGVTRIKFDLTRISDTTREWMDAKQLFGPPSFLFYTNGQEWRDWRIQGEVNARELQAHLQAFNQARR</sequence>
<feature type="transmembrane region" description="Helical" evidence="8">
    <location>
        <begin position="375"/>
        <end position="399"/>
    </location>
</feature>
<feature type="chain" id="PRO_5011635155" evidence="9">
    <location>
        <begin position="31"/>
        <end position="627"/>
    </location>
</feature>
<dbReference type="Pfam" id="PF11412">
    <property type="entry name" value="DsbD_N"/>
    <property type="match status" value="1"/>
</dbReference>
<dbReference type="Gene3D" id="3.40.30.10">
    <property type="entry name" value="Glutaredoxin"/>
    <property type="match status" value="1"/>
</dbReference>
<evidence type="ECO:0000256" key="1">
    <source>
        <dbReference type="ARBA" id="ARBA00004651"/>
    </source>
</evidence>
<keyword evidence="12" id="KW-1185">Reference proteome</keyword>
<dbReference type="NCBIfam" id="NF001419">
    <property type="entry name" value="PRK00293.1"/>
    <property type="match status" value="1"/>
</dbReference>
<name>A0A1I1E8Q5_9GAMM</name>
<feature type="transmembrane region" description="Helical" evidence="8">
    <location>
        <begin position="469"/>
        <end position="488"/>
    </location>
</feature>
<keyword evidence="5 8" id="KW-1133">Transmembrane helix</keyword>